<accession>A0AAJ1JAH4</accession>
<feature type="domain" description="Rad50/SbcC-type AAA" evidence="2">
    <location>
        <begin position="30"/>
        <end position="55"/>
    </location>
</feature>
<dbReference type="Pfam" id="PF13476">
    <property type="entry name" value="AAA_23"/>
    <property type="match status" value="1"/>
</dbReference>
<feature type="domain" description="Endonuclease GajA/Old nuclease/RecF-like AAA" evidence="1">
    <location>
        <begin position="251"/>
        <end position="294"/>
    </location>
</feature>
<dbReference type="InterPro" id="IPR027417">
    <property type="entry name" value="P-loop_NTPase"/>
</dbReference>
<protein>
    <submittedName>
        <fullName evidence="3">AAA family ATPase</fullName>
    </submittedName>
</protein>
<dbReference type="SUPFAM" id="SSF52540">
    <property type="entry name" value="P-loop containing nucleoside triphosphate hydrolases"/>
    <property type="match status" value="1"/>
</dbReference>
<dbReference type="Pfam" id="PF13175">
    <property type="entry name" value="AAA_15"/>
    <property type="match status" value="1"/>
</dbReference>
<gene>
    <name evidence="3" type="ORF">KKJ01_18505</name>
</gene>
<evidence type="ECO:0000259" key="1">
    <source>
        <dbReference type="Pfam" id="PF13175"/>
    </source>
</evidence>
<organism evidence="3 4">
    <name type="scientific">Xenorhabdus bovienii</name>
    <name type="common">Xenorhabdus nematophila subsp. bovienii</name>
    <dbReference type="NCBI Taxonomy" id="40576"/>
    <lineage>
        <taxon>Bacteria</taxon>
        <taxon>Pseudomonadati</taxon>
        <taxon>Pseudomonadota</taxon>
        <taxon>Gammaproteobacteria</taxon>
        <taxon>Enterobacterales</taxon>
        <taxon>Morganellaceae</taxon>
        <taxon>Xenorhabdus</taxon>
    </lineage>
</organism>
<dbReference type="InterPro" id="IPR041685">
    <property type="entry name" value="AAA_GajA/Old/RecF-like"/>
</dbReference>
<name>A0AAJ1JAH4_XENBV</name>
<evidence type="ECO:0000259" key="2">
    <source>
        <dbReference type="Pfam" id="PF13476"/>
    </source>
</evidence>
<dbReference type="Gene3D" id="3.40.50.300">
    <property type="entry name" value="P-loop containing nucleotide triphosphate hydrolases"/>
    <property type="match status" value="2"/>
</dbReference>
<dbReference type="InterPro" id="IPR051396">
    <property type="entry name" value="Bact_Antivir_Def_Nuclease"/>
</dbReference>
<reference evidence="3" key="1">
    <citation type="submission" date="2021-08" db="EMBL/GenBank/DDBJ databases">
        <authorList>
            <person name="Papudeshi B."/>
            <person name="Bashey-Visser F."/>
        </authorList>
    </citation>
    <scope>NUCLEOTIDE SEQUENCE</scope>
    <source>
        <strain evidence="3">MC_266_E_2016</strain>
    </source>
</reference>
<dbReference type="Proteomes" id="UP001222434">
    <property type="component" value="Unassembled WGS sequence"/>
</dbReference>
<dbReference type="GO" id="GO:0006302">
    <property type="term" value="P:double-strand break repair"/>
    <property type="evidence" value="ECO:0007669"/>
    <property type="project" value="InterPro"/>
</dbReference>
<sequence length="518" mass="59171">MTITSLTFVNMRKLAFSSKYSNYHLTDNVLLPKQFNIISGPNGSGKSTILDIIRSPCDATMLKTLSRENMRADSQGRINIVLSNGREMIAIFNSQGYGKTHTGVCVKLPGSTWHYQKTLDITRGDDELFEFYICLRKLDLQVAYRCTHGVDGFSMEDVIPHLNRDASFLIGTAASGLKENTFLYTRPSALTSSDYIQKNCFSISAYDQNSLMVWFNDDQVQTNQVRLDHLPAGWKSFSGLLTWLTNQLDGTVCVIEEPETHLHPSLQRVLIKRIKEIAAKKNLQLFISTHSTIFLDYEIWDENTVNIYVADGYGINEFSQSANYLSMMGIRPGDVFQANGIIWVEGVSDRIYIKHWLKLYCQHHNLNVPVENVHYAFIPYGGAMMKHFSTDDAETINVLMVNKNAVFLADRDNDYAVEDSLNPVLLNGNCYKETIRQTLPTWITEGYTLENYLPEPFFSKYFEKNIGITKIKNGGSKVKAAQRFAQFQHQFMDSFHLNSNLPELMDWLYENIISWNES</sequence>
<dbReference type="GO" id="GO:0016887">
    <property type="term" value="F:ATP hydrolysis activity"/>
    <property type="evidence" value="ECO:0007669"/>
    <property type="project" value="InterPro"/>
</dbReference>
<evidence type="ECO:0000313" key="4">
    <source>
        <dbReference type="Proteomes" id="UP001222434"/>
    </source>
</evidence>
<dbReference type="AlphaFoldDB" id="A0AAJ1JAH4"/>
<comment type="caution">
    <text evidence="3">The sequence shown here is derived from an EMBL/GenBank/DDBJ whole genome shotgun (WGS) entry which is preliminary data.</text>
</comment>
<dbReference type="PANTHER" id="PTHR43581">
    <property type="entry name" value="ATP/GTP PHOSPHATASE"/>
    <property type="match status" value="1"/>
</dbReference>
<proteinExistence type="predicted"/>
<dbReference type="InterPro" id="IPR038729">
    <property type="entry name" value="Rad50/SbcC_AAA"/>
</dbReference>
<dbReference type="RefSeq" id="WP_274713587.1">
    <property type="nucleotide sequence ID" value="NZ_JAILSN010000001.1"/>
</dbReference>
<dbReference type="EMBL" id="JAILSO010000101">
    <property type="protein sequence ID" value="MDE1480155.1"/>
    <property type="molecule type" value="Genomic_DNA"/>
</dbReference>
<dbReference type="PANTHER" id="PTHR43581:SF4">
    <property type="entry name" value="ATP_GTP PHOSPHATASE"/>
    <property type="match status" value="1"/>
</dbReference>
<evidence type="ECO:0000313" key="3">
    <source>
        <dbReference type="EMBL" id="MDE1480155.1"/>
    </source>
</evidence>
<reference evidence="3" key="2">
    <citation type="journal article" date="2022" name="J. Evol. Biol.">
        <title>Pre- and post-association barriers to host switching in sympatric mutualists.</title>
        <authorList>
            <person name="Dinges Z.M."/>
            <person name="Phillips R.K."/>
            <person name="Lively C.M."/>
            <person name="Bashey F."/>
        </authorList>
    </citation>
    <scope>NUCLEOTIDE SEQUENCE</scope>
    <source>
        <strain evidence="3">MC_266_E_2016</strain>
    </source>
</reference>